<reference evidence="1 2" key="1">
    <citation type="journal article" date="2012" name="Eukaryot. Cell">
        <title>Genome sequence of the fungus Glarea lozoyensis: the first genome sequence of a species from the Helotiaceae family.</title>
        <authorList>
            <person name="Youssar L."/>
            <person name="Gruening B.A."/>
            <person name="Erxleben A."/>
            <person name="Guenther S."/>
            <person name="Huettel W."/>
        </authorList>
    </citation>
    <scope>NUCLEOTIDE SEQUENCE [LARGE SCALE GENOMIC DNA]</scope>
    <source>
        <strain evidence="2">ATCC 74030 / MF5533</strain>
    </source>
</reference>
<dbReference type="AlphaFoldDB" id="H0EG85"/>
<evidence type="ECO:0000313" key="2">
    <source>
        <dbReference type="Proteomes" id="UP000005446"/>
    </source>
</evidence>
<proteinExistence type="predicted"/>
<sequence length="47" mass="5406">MRDMILQERNVAPLPEHKTERMVSKNAAQVKYIPKRVANPALPTYAE</sequence>
<name>H0EG85_GLAL7</name>
<accession>H0EG85</accession>
<protein>
    <submittedName>
        <fullName evidence="1">Uncharacterized protein</fullName>
    </submittedName>
</protein>
<dbReference type="HOGENOM" id="CLU_3175503_0_0_1"/>
<organism evidence="1 2">
    <name type="scientific">Glarea lozoyensis (strain ATCC 74030 / MF5533)</name>
    <dbReference type="NCBI Taxonomy" id="1104152"/>
    <lineage>
        <taxon>Eukaryota</taxon>
        <taxon>Fungi</taxon>
        <taxon>Dikarya</taxon>
        <taxon>Ascomycota</taxon>
        <taxon>Pezizomycotina</taxon>
        <taxon>Leotiomycetes</taxon>
        <taxon>Helotiales</taxon>
        <taxon>Helotiaceae</taxon>
        <taxon>Glarea</taxon>
    </lineage>
</organism>
<dbReference type="InParanoid" id="H0EG85"/>
<dbReference type="EMBL" id="AGUE01000023">
    <property type="protein sequence ID" value="EHL02420.1"/>
    <property type="molecule type" value="Genomic_DNA"/>
</dbReference>
<gene>
    <name evidence="1" type="ORF">M7I_1495</name>
</gene>
<dbReference type="Proteomes" id="UP000005446">
    <property type="component" value="Unassembled WGS sequence"/>
</dbReference>
<evidence type="ECO:0000313" key="1">
    <source>
        <dbReference type="EMBL" id="EHL02420.1"/>
    </source>
</evidence>
<comment type="caution">
    <text evidence="1">The sequence shown here is derived from an EMBL/GenBank/DDBJ whole genome shotgun (WGS) entry which is preliminary data.</text>
</comment>
<keyword evidence="2" id="KW-1185">Reference proteome</keyword>